<feature type="binding site" evidence="4">
    <location>
        <position position="36"/>
    </location>
    <ligand>
        <name>Zn(2+)</name>
        <dbReference type="ChEBI" id="CHEBI:29105"/>
    </ligand>
</feature>
<comment type="catalytic activity">
    <reaction evidence="5">
        <text>hydrogencarbonate + H(+) = CO2 + H2O</text>
        <dbReference type="Rhea" id="RHEA:10748"/>
        <dbReference type="ChEBI" id="CHEBI:15377"/>
        <dbReference type="ChEBI" id="CHEBI:15378"/>
        <dbReference type="ChEBI" id="CHEBI:16526"/>
        <dbReference type="ChEBI" id="CHEBI:17544"/>
        <dbReference type="EC" id="4.2.1.1"/>
    </reaction>
</comment>
<feature type="binding site" evidence="4">
    <location>
        <position position="38"/>
    </location>
    <ligand>
        <name>Zn(2+)</name>
        <dbReference type="ChEBI" id="CHEBI:29105"/>
    </ligand>
</feature>
<evidence type="ECO:0000256" key="5">
    <source>
        <dbReference type="RuleBase" id="RU003956"/>
    </source>
</evidence>
<dbReference type="EC" id="4.2.1.1" evidence="5"/>
<keyword evidence="5" id="KW-0456">Lyase</keyword>
<reference evidence="6" key="2">
    <citation type="submission" date="2020-11" db="EMBL/GenBank/DDBJ databases">
        <authorList>
            <person name="Cecchin M."/>
            <person name="Marcolungo L."/>
            <person name="Rossato M."/>
            <person name="Girolomoni L."/>
            <person name="Cosentino E."/>
            <person name="Cuine S."/>
            <person name="Li-Beisson Y."/>
            <person name="Delledonne M."/>
            <person name="Ballottari M."/>
        </authorList>
    </citation>
    <scope>NUCLEOTIDE SEQUENCE</scope>
    <source>
        <strain evidence="6">211/11P</strain>
        <tissue evidence="6">Whole cell</tissue>
    </source>
</reference>
<evidence type="ECO:0000256" key="1">
    <source>
        <dbReference type="ARBA" id="ARBA00006217"/>
    </source>
</evidence>
<dbReference type="PANTHER" id="PTHR43175">
    <property type="entry name" value="CARBONIC ANHYDRASE"/>
    <property type="match status" value="1"/>
</dbReference>
<evidence type="ECO:0000313" key="6">
    <source>
        <dbReference type="EMBL" id="KAI3431708.1"/>
    </source>
</evidence>
<keyword evidence="2 4" id="KW-0479">Metal-binding</keyword>
<sequence>MPNFDDFQQANASFASSFQDGDKPMPPARKALVITCMDARIHPEKALGVAIGDIHVVRNAGGRAIDAVRSVTISQQLLGTEEIYVIHHTDCGMLTFSSDQLRGIVKERLGHEDHTHYHEFSDLEASVRDDVKLLKESALVQPGTVIRGGIYDVTTGKVAWLE</sequence>
<dbReference type="OrthoDB" id="10248475at2759"/>
<dbReference type="InterPro" id="IPR036874">
    <property type="entry name" value="Carbonic_anhydrase_sf"/>
</dbReference>
<dbReference type="Gene3D" id="3.40.1050.10">
    <property type="entry name" value="Carbonic anhydrase"/>
    <property type="match status" value="1"/>
</dbReference>
<comment type="similarity">
    <text evidence="1 5">Belongs to the beta-class carbonic anhydrase family.</text>
</comment>
<reference evidence="6" key="1">
    <citation type="journal article" date="2019" name="Plant J.">
        <title>Chlorella vulgaris genome assembly and annotation reveals the molecular basis for metabolic acclimation to high light conditions.</title>
        <authorList>
            <person name="Cecchin M."/>
            <person name="Marcolungo L."/>
            <person name="Rossato M."/>
            <person name="Girolomoni L."/>
            <person name="Cosentino E."/>
            <person name="Cuine S."/>
            <person name="Li-Beisson Y."/>
            <person name="Delledonne M."/>
            <person name="Ballottari M."/>
        </authorList>
    </citation>
    <scope>NUCLEOTIDE SEQUENCE</scope>
    <source>
        <strain evidence="6">211/11P</strain>
    </source>
</reference>
<evidence type="ECO:0000256" key="2">
    <source>
        <dbReference type="ARBA" id="ARBA00022723"/>
    </source>
</evidence>
<keyword evidence="3 4" id="KW-0862">Zinc</keyword>
<protein>
    <recommendedName>
        <fullName evidence="5">Carbonic anhydrase</fullName>
        <ecNumber evidence="5">4.2.1.1</ecNumber>
    </recommendedName>
    <alternativeName>
        <fullName evidence="5">Carbonate dehydratase</fullName>
    </alternativeName>
</protein>
<comment type="function">
    <text evidence="5">Reversible hydration of carbon dioxide.</text>
</comment>
<comment type="caution">
    <text evidence="6">The sequence shown here is derived from an EMBL/GenBank/DDBJ whole genome shotgun (WGS) entry which is preliminary data.</text>
</comment>
<keyword evidence="7" id="KW-1185">Reference proteome</keyword>
<accession>A0A9D4TQI9</accession>
<gene>
    <name evidence="6" type="ORF">D9Q98_004753</name>
</gene>
<dbReference type="GO" id="GO:0008270">
    <property type="term" value="F:zinc ion binding"/>
    <property type="evidence" value="ECO:0007669"/>
    <property type="project" value="UniProtKB-UniRule"/>
</dbReference>
<evidence type="ECO:0000256" key="4">
    <source>
        <dbReference type="PIRSR" id="PIRSR601765-1"/>
    </source>
</evidence>
<dbReference type="GO" id="GO:0004089">
    <property type="term" value="F:carbonate dehydratase activity"/>
    <property type="evidence" value="ECO:0007669"/>
    <property type="project" value="UniProtKB-UniRule"/>
</dbReference>
<feature type="binding site" evidence="4">
    <location>
        <position position="88"/>
    </location>
    <ligand>
        <name>Zn(2+)</name>
        <dbReference type="ChEBI" id="CHEBI:29105"/>
    </ligand>
</feature>
<dbReference type="PANTHER" id="PTHR43175:SF3">
    <property type="entry name" value="CARBON DISULFIDE HYDROLASE"/>
    <property type="match status" value="1"/>
</dbReference>
<dbReference type="SMART" id="SM00947">
    <property type="entry name" value="Pro_CA"/>
    <property type="match status" value="1"/>
</dbReference>
<organism evidence="6 7">
    <name type="scientific">Chlorella vulgaris</name>
    <name type="common">Green alga</name>
    <dbReference type="NCBI Taxonomy" id="3077"/>
    <lineage>
        <taxon>Eukaryota</taxon>
        <taxon>Viridiplantae</taxon>
        <taxon>Chlorophyta</taxon>
        <taxon>core chlorophytes</taxon>
        <taxon>Trebouxiophyceae</taxon>
        <taxon>Chlorellales</taxon>
        <taxon>Chlorellaceae</taxon>
        <taxon>Chlorella clade</taxon>
        <taxon>Chlorella</taxon>
    </lineage>
</organism>
<dbReference type="EMBL" id="SIDB01000006">
    <property type="protein sequence ID" value="KAI3431708.1"/>
    <property type="molecule type" value="Genomic_DNA"/>
</dbReference>
<comment type="cofactor">
    <cofactor evidence="4">
        <name>Zn(2+)</name>
        <dbReference type="ChEBI" id="CHEBI:29105"/>
    </cofactor>
    <text evidence="4">Binds 1 zinc ion per subunit.</text>
</comment>
<dbReference type="Proteomes" id="UP001055712">
    <property type="component" value="Unassembled WGS sequence"/>
</dbReference>
<name>A0A9D4TQI9_CHLVU</name>
<dbReference type="Pfam" id="PF00484">
    <property type="entry name" value="Pro_CA"/>
    <property type="match status" value="1"/>
</dbReference>
<dbReference type="SUPFAM" id="SSF53056">
    <property type="entry name" value="beta-carbonic anhydrase, cab"/>
    <property type="match status" value="1"/>
</dbReference>
<feature type="binding site" evidence="4">
    <location>
        <position position="91"/>
    </location>
    <ligand>
        <name>Zn(2+)</name>
        <dbReference type="ChEBI" id="CHEBI:29105"/>
    </ligand>
</feature>
<dbReference type="InterPro" id="IPR001765">
    <property type="entry name" value="Carbonic_anhydrase"/>
</dbReference>
<evidence type="ECO:0000256" key="3">
    <source>
        <dbReference type="ARBA" id="ARBA00022833"/>
    </source>
</evidence>
<dbReference type="AlphaFoldDB" id="A0A9D4TQI9"/>
<dbReference type="CDD" id="cd03379">
    <property type="entry name" value="beta_CA_cladeD"/>
    <property type="match status" value="1"/>
</dbReference>
<evidence type="ECO:0000313" key="7">
    <source>
        <dbReference type="Proteomes" id="UP001055712"/>
    </source>
</evidence>
<proteinExistence type="inferred from homology"/>